<dbReference type="PANTHER" id="PTHR30622:SF4">
    <property type="entry name" value="UNDECAPRENYL-DIPHOSPHATASE"/>
    <property type="match status" value="1"/>
</dbReference>
<dbReference type="HAMAP" id="MF_01006">
    <property type="entry name" value="Undec_diphosphatase"/>
    <property type="match status" value="1"/>
</dbReference>
<sequence>MAWSMVWKMLVLGVVQGASEFLPISSSGHLLLGQVLLRVEGGLTVPIFLHVGTLIAVVVFMSRRIGRLFADMFNREKERRIAGWALILYLFVASIPAALVGILAKDTIDRVMYGQPLYVAFFFIGTGALLLVTRWGRKRNRTFGISDALLIGIAQAVAILPGFSRSGLTIATALLLGIASVEAFEFSFILSIPAIAGAAVIDFLELYGTGRISQLAPPEAWVVGIISSAGVGFLALWLLKKAVVSKKFWLFSFYCFAVGAASLVLLLVFR</sequence>
<keyword evidence="5 14" id="KW-1003">Cell membrane</keyword>
<evidence type="ECO:0000256" key="5">
    <source>
        <dbReference type="ARBA" id="ARBA00022475"/>
    </source>
</evidence>
<evidence type="ECO:0000256" key="4">
    <source>
        <dbReference type="ARBA" id="ARBA00021581"/>
    </source>
</evidence>
<dbReference type="GO" id="GO:0050380">
    <property type="term" value="F:undecaprenyl-diphosphatase activity"/>
    <property type="evidence" value="ECO:0007669"/>
    <property type="project" value="UniProtKB-UniRule"/>
</dbReference>
<comment type="caution">
    <text evidence="15">The sequence shown here is derived from an EMBL/GenBank/DDBJ whole genome shotgun (WGS) entry which is preliminary data.</text>
</comment>
<dbReference type="EC" id="3.6.1.27" evidence="3 14"/>
<comment type="subcellular location">
    <subcellularLocation>
        <location evidence="1 14">Cell membrane</location>
        <topology evidence="1 14">Multi-pass membrane protein</topology>
    </subcellularLocation>
</comment>
<dbReference type="EMBL" id="NJBO01000017">
    <property type="protein sequence ID" value="TKJ40585.1"/>
    <property type="molecule type" value="Genomic_DNA"/>
</dbReference>
<feature type="transmembrane region" description="Helical" evidence="14">
    <location>
        <begin position="188"/>
        <end position="208"/>
    </location>
</feature>
<comment type="catalytic activity">
    <reaction evidence="13 14">
        <text>di-trans,octa-cis-undecaprenyl diphosphate + H2O = di-trans,octa-cis-undecaprenyl phosphate + phosphate + H(+)</text>
        <dbReference type="Rhea" id="RHEA:28094"/>
        <dbReference type="ChEBI" id="CHEBI:15377"/>
        <dbReference type="ChEBI" id="CHEBI:15378"/>
        <dbReference type="ChEBI" id="CHEBI:43474"/>
        <dbReference type="ChEBI" id="CHEBI:58405"/>
        <dbReference type="ChEBI" id="CHEBI:60392"/>
        <dbReference type="EC" id="3.6.1.27"/>
    </reaction>
</comment>
<evidence type="ECO:0000256" key="12">
    <source>
        <dbReference type="ARBA" id="ARBA00032932"/>
    </source>
</evidence>
<protein>
    <recommendedName>
        <fullName evidence="4 14">Undecaprenyl-diphosphatase</fullName>
        <ecNumber evidence="3 14">3.6.1.27</ecNumber>
    </recommendedName>
    <alternativeName>
        <fullName evidence="12 14">Bacitracin resistance protein</fullName>
    </alternativeName>
    <alternativeName>
        <fullName evidence="11 14">Undecaprenyl pyrophosphate phosphatase</fullName>
    </alternativeName>
</protein>
<evidence type="ECO:0000256" key="14">
    <source>
        <dbReference type="HAMAP-Rule" id="MF_01006"/>
    </source>
</evidence>
<evidence type="ECO:0000313" key="15">
    <source>
        <dbReference type="EMBL" id="TKJ40585.1"/>
    </source>
</evidence>
<organism evidence="15 16">
    <name type="scientific">candidate division TA06 bacterium B3_TA06</name>
    <dbReference type="NCBI Taxonomy" id="2012487"/>
    <lineage>
        <taxon>Bacteria</taxon>
        <taxon>Bacteria division TA06</taxon>
    </lineage>
</organism>
<evidence type="ECO:0000256" key="6">
    <source>
        <dbReference type="ARBA" id="ARBA00022692"/>
    </source>
</evidence>
<keyword evidence="14" id="KW-0573">Peptidoglycan synthesis</keyword>
<dbReference type="GO" id="GO:0071555">
    <property type="term" value="P:cell wall organization"/>
    <property type="evidence" value="ECO:0007669"/>
    <property type="project" value="UniProtKB-KW"/>
</dbReference>
<evidence type="ECO:0000313" key="16">
    <source>
        <dbReference type="Proteomes" id="UP000317778"/>
    </source>
</evidence>
<keyword evidence="9 14" id="KW-0472">Membrane</keyword>
<dbReference type="Pfam" id="PF02673">
    <property type="entry name" value="BacA"/>
    <property type="match status" value="1"/>
</dbReference>
<evidence type="ECO:0000256" key="2">
    <source>
        <dbReference type="ARBA" id="ARBA00010621"/>
    </source>
</evidence>
<keyword evidence="14" id="KW-0133">Cell shape</keyword>
<evidence type="ECO:0000256" key="9">
    <source>
        <dbReference type="ARBA" id="ARBA00023136"/>
    </source>
</evidence>
<evidence type="ECO:0000256" key="7">
    <source>
        <dbReference type="ARBA" id="ARBA00022801"/>
    </source>
</evidence>
<dbReference type="PANTHER" id="PTHR30622">
    <property type="entry name" value="UNDECAPRENYL-DIPHOSPHATASE"/>
    <property type="match status" value="1"/>
</dbReference>
<feature type="transmembrane region" description="Helical" evidence="14">
    <location>
        <begin position="116"/>
        <end position="136"/>
    </location>
</feature>
<dbReference type="AlphaFoldDB" id="A0A532V043"/>
<dbReference type="Proteomes" id="UP000317778">
    <property type="component" value="Unassembled WGS sequence"/>
</dbReference>
<name>A0A532V043_UNCT6</name>
<evidence type="ECO:0000256" key="3">
    <source>
        <dbReference type="ARBA" id="ARBA00012374"/>
    </source>
</evidence>
<evidence type="ECO:0000256" key="11">
    <source>
        <dbReference type="ARBA" id="ARBA00032707"/>
    </source>
</evidence>
<evidence type="ECO:0000256" key="13">
    <source>
        <dbReference type="ARBA" id="ARBA00047594"/>
    </source>
</evidence>
<reference evidence="15 16" key="1">
    <citation type="submission" date="2017-06" db="EMBL/GenBank/DDBJ databases">
        <title>Novel microbial phyla capable of carbon fixation and sulfur reduction in deep-sea sediments.</title>
        <authorList>
            <person name="Huang J."/>
            <person name="Baker B."/>
            <person name="Wang Y."/>
        </authorList>
    </citation>
    <scope>NUCLEOTIDE SEQUENCE [LARGE SCALE GENOMIC DNA]</scope>
    <source>
        <strain evidence="15">B3_TA06</strain>
    </source>
</reference>
<keyword evidence="7 14" id="KW-0378">Hydrolase</keyword>
<keyword evidence="8 14" id="KW-1133">Transmembrane helix</keyword>
<accession>A0A532V043</accession>
<dbReference type="GO" id="GO:0008360">
    <property type="term" value="P:regulation of cell shape"/>
    <property type="evidence" value="ECO:0007669"/>
    <property type="project" value="UniProtKB-KW"/>
</dbReference>
<dbReference type="GO" id="GO:0009252">
    <property type="term" value="P:peptidoglycan biosynthetic process"/>
    <property type="evidence" value="ECO:0007669"/>
    <property type="project" value="UniProtKB-KW"/>
</dbReference>
<keyword evidence="10 14" id="KW-0046">Antibiotic resistance</keyword>
<feature type="transmembrane region" description="Helical" evidence="14">
    <location>
        <begin position="220"/>
        <end position="239"/>
    </location>
</feature>
<evidence type="ECO:0000256" key="10">
    <source>
        <dbReference type="ARBA" id="ARBA00023251"/>
    </source>
</evidence>
<feature type="transmembrane region" description="Helical" evidence="14">
    <location>
        <begin position="251"/>
        <end position="269"/>
    </location>
</feature>
<comment type="similarity">
    <text evidence="2 14">Belongs to the UppP family.</text>
</comment>
<keyword evidence="6 14" id="KW-0812">Transmembrane</keyword>
<keyword evidence="14" id="KW-0961">Cell wall biogenesis/degradation</keyword>
<gene>
    <name evidence="14" type="primary">uppP</name>
    <name evidence="15" type="ORF">CEE36_09380</name>
</gene>
<dbReference type="GO" id="GO:0046677">
    <property type="term" value="P:response to antibiotic"/>
    <property type="evidence" value="ECO:0007669"/>
    <property type="project" value="UniProtKB-UniRule"/>
</dbReference>
<feature type="transmembrane region" description="Helical" evidence="14">
    <location>
        <begin position="81"/>
        <end position="104"/>
    </location>
</feature>
<feature type="transmembrane region" description="Helical" evidence="14">
    <location>
        <begin position="148"/>
        <end position="176"/>
    </location>
</feature>
<proteinExistence type="inferred from homology"/>
<feature type="transmembrane region" description="Helical" evidence="14">
    <location>
        <begin position="43"/>
        <end position="61"/>
    </location>
</feature>
<evidence type="ECO:0000256" key="1">
    <source>
        <dbReference type="ARBA" id="ARBA00004651"/>
    </source>
</evidence>
<dbReference type="InterPro" id="IPR003824">
    <property type="entry name" value="UppP"/>
</dbReference>
<evidence type="ECO:0000256" key="8">
    <source>
        <dbReference type="ARBA" id="ARBA00022989"/>
    </source>
</evidence>
<dbReference type="GO" id="GO:0005886">
    <property type="term" value="C:plasma membrane"/>
    <property type="evidence" value="ECO:0007669"/>
    <property type="project" value="UniProtKB-SubCell"/>
</dbReference>
<comment type="function">
    <text evidence="14">Catalyzes the dephosphorylation of undecaprenyl diphosphate (UPP). Confers resistance to bacitracin.</text>
</comment>
<comment type="miscellaneous">
    <text evidence="14">Bacitracin is thought to be involved in the inhibition of peptidoglycan synthesis by sequestering undecaprenyl diphosphate, thereby reducing the pool of lipid carrier available.</text>
</comment>